<evidence type="ECO:0000256" key="5">
    <source>
        <dbReference type="ARBA" id="ARBA00022692"/>
    </source>
</evidence>
<dbReference type="PANTHER" id="PTHR12980">
    <property type="entry name" value="UBIQUINOL-CYTOCHROME C REDUCTASE COMPLEX, SUBUNIT X"/>
    <property type="match status" value="1"/>
</dbReference>
<sequence>MAGVFGSIYNIFVKRNAVFLGTIFVGAYATSLGFDVGANLVWDRINRGRQWKDIKQRYMEAGDEDDE</sequence>
<accession>A0A2D3UYQ4</accession>
<evidence type="ECO:0000256" key="4">
    <source>
        <dbReference type="ARBA" id="ARBA00022660"/>
    </source>
</evidence>
<comment type="subunit">
    <text evidence="12">Component of the ubiquinol-cytochrome c oxidoreductase (cytochrome b-c1 complex, complex III, CIII), a multisubunit enzyme composed of 3 respiratory subunits cytochrome b, cytochrome c1 and Rieske protein, 2 core protein subunits, and additional low-molecular weight protein subunits.</text>
</comment>
<evidence type="ECO:0000256" key="9">
    <source>
        <dbReference type="ARBA" id="ARBA00023128"/>
    </source>
</evidence>
<dbReference type="AlphaFoldDB" id="A0A2D3UYQ4"/>
<dbReference type="Proteomes" id="UP000225277">
    <property type="component" value="Unassembled WGS sequence"/>
</dbReference>
<comment type="function">
    <text evidence="12">Component of the ubiquinol-cytochrome c oxidoreductase, a multisubunit transmembrane complex that is part of the mitochondrial electron transport chain which drives oxidative phosphorylation. The complex plays an important role in the uptake of multiple carbon sources present in different host niches.</text>
</comment>
<dbReference type="InterPro" id="IPR036656">
    <property type="entry name" value="QCR9_sf"/>
</dbReference>
<name>A0A2D3UYQ4_9PEZI</name>
<dbReference type="PANTHER" id="PTHR12980:SF0">
    <property type="entry name" value="CYTOCHROME B-C1 COMPLEX SUBUNIT 9"/>
    <property type="match status" value="1"/>
</dbReference>
<evidence type="ECO:0000313" key="14">
    <source>
        <dbReference type="Proteomes" id="UP000225277"/>
    </source>
</evidence>
<evidence type="ECO:0000256" key="8">
    <source>
        <dbReference type="ARBA" id="ARBA00022989"/>
    </source>
</evidence>
<keyword evidence="8 12" id="KW-1133">Transmembrane helix</keyword>
<keyword evidence="6 12" id="KW-0999">Mitochondrion inner membrane</keyword>
<evidence type="ECO:0000313" key="13">
    <source>
        <dbReference type="EMBL" id="CZT14329.1"/>
    </source>
</evidence>
<evidence type="ECO:0000256" key="12">
    <source>
        <dbReference type="RuleBase" id="RU368056"/>
    </source>
</evidence>
<keyword evidence="9 12" id="KW-0496">Mitochondrion</keyword>
<dbReference type="GeneID" id="35595703"/>
<gene>
    <name evidence="13" type="ORF">RCC_00306</name>
</gene>
<evidence type="ECO:0000256" key="1">
    <source>
        <dbReference type="ARBA" id="ARBA00004434"/>
    </source>
</evidence>
<comment type="subcellular location">
    <subcellularLocation>
        <location evidence="1 12">Mitochondrion inner membrane</location>
        <topology evidence="1 12">Single-pass membrane protein</topology>
    </subcellularLocation>
</comment>
<dbReference type="InterPro" id="IPR008027">
    <property type="entry name" value="QCR9"/>
</dbReference>
<dbReference type="RefSeq" id="XP_023621226.1">
    <property type="nucleotide sequence ID" value="XM_023765458.1"/>
</dbReference>
<evidence type="ECO:0000256" key="11">
    <source>
        <dbReference type="ARBA" id="ARBA00044247"/>
    </source>
</evidence>
<feature type="transmembrane region" description="Helical" evidence="12">
    <location>
        <begin position="17"/>
        <end position="42"/>
    </location>
</feature>
<keyword evidence="14" id="KW-1185">Reference proteome</keyword>
<evidence type="ECO:0000256" key="3">
    <source>
        <dbReference type="ARBA" id="ARBA00022448"/>
    </source>
</evidence>
<dbReference type="SUPFAM" id="SSF81514">
    <property type="entry name" value="Subunit X (non-heme 7 kDa protein) of cytochrome bc1 complex (Ubiquinol-cytochrome c reductase)"/>
    <property type="match status" value="1"/>
</dbReference>
<dbReference type="FunFam" id="1.20.5.260:FF:000001">
    <property type="entry name" value="Cytochrome b-c1 complex subunit 9"/>
    <property type="match status" value="1"/>
</dbReference>
<keyword evidence="10 12" id="KW-0472">Membrane</keyword>
<keyword evidence="5 12" id="KW-0812">Transmembrane</keyword>
<keyword evidence="4 12" id="KW-0679">Respiratory chain</keyword>
<protein>
    <recommendedName>
        <fullName evidence="11 12">Complex III subunit 9</fullName>
    </recommendedName>
</protein>
<dbReference type="EMBL" id="FJUY01000001">
    <property type="protein sequence ID" value="CZT14329.1"/>
    <property type="molecule type" value="Genomic_DNA"/>
</dbReference>
<keyword evidence="7 12" id="KW-0249">Electron transport</keyword>
<dbReference type="Pfam" id="PF05365">
    <property type="entry name" value="UCR_UQCRX_QCR9"/>
    <property type="match status" value="1"/>
</dbReference>
<dbReference type="GO" id="GO:0006122">
    <property type="term" value="P:mitochondrial electron transport, ubiquinol to cytochrome c"/>
    <property type="evidence" value="ECO:0007669"/>
    <property type="project" value="UniProtKB-UniRule"/>
</dbReference>
<keyword evidence="3 12" id="KW-0813">Transport</keyword>
<dbReference type="GO" id="GO:0045275">
    <property type="term" value="C:respiratory chain complex III"/>
    <property type="evidence" value="ECO:0007669"/>
    <property type="project" value="UniProtKB-UniRule"/>
</dbReference>
<dbReference type="OrthoDB" id="44067at2759"/>
<organism evidence="13 14">
    <name type="scientific">Ramularia collo-cygni</name>
    <dbReference type="NCBI Taxonomy" id="112498"/>
    <lineage>
        <taxon>Eukaryota</taxon>
        <taxon>Fungi</taxon>
        <taxon>Dikarya</taxon>
        <taxon>Ascomycota</taxon>
        <taxon>Pezizomycotina</taxon>
        <taxon>Dothideomycetes</taxon>
        <taxon>Dothideomycetidae</taxon>
        <taxon>Mycosphaerellales</taxon>
        <taxon>Mycosphaerellaceae</taxon>
        <taxon>Ramularia</taxon>
    </lineage>
</organism>
<proteinExistence type="inferred from homology"/>
<comment type="similarity">
    <text evidence="2 12">Belongs to the UQCR10/QCR9 family.</text>
</comment>
<dbReference type="GO" id="GO:0005743">
    <property type="term" value="C:mitochondrial inner membrane"/>
    <property type="evidence" value="ECO:0007669"/>
    <property type="project" value="UniProtKB-SubCell"/>
</dbReference>
<evidence type="ECO:0000256" key="6">
    <source>
        <dbReference type="ARBA" id="ARBA00022792"/>
    </source>
</evidence>
<reference evidence="13 14" key="1">
    <citation type="submission" date="2016-03" db="EMBL/GenBank/DDBJ databases">
        <authorList>
            <person name="Ploux O."/>
        </authorList>
    </citation>
    <scope>NUCLEOTIDE SEQUENCE [LARGE SCALE GENOMIC DNA]</scope>
    <source>
        <strain evidence="13 14">URUG2</strain>
    </source>
</reference>
<evidence type="ECO:0000256" key="7">
    <source>
        <dbReference type="ARBA" id="ARBA00022982"/>
    </source>
</evidence>
<evidence type="ECO:0000256" key="10">
    <source>
        <dbReference type="ARBA" id="ARBA00023136"/>
    </source>
</evidence>
<dbReference type="Gene3D" id="1.20.5.260">
    <property type="entry name" value="Cytochrome b-c1 complex subunit 9"/>
    <property type="match status" value="1"/>
</dbReference>
<dbReference type="STRING" id="112498.A0A2D3UYQ4"/>
<evidence type="ECO:0000256" key="2">
    <source>
        <dbReference type="ARBA" id="ARBA00007856"/>
    </source>
</evidence>